<accession>J6Y1L6</accession>
<comment type="caution">
    <text evidence="2">The sequence shown here is derived from an EMBL/GenBank/DDBJ whole genome shotgun (WGS) entry which is preliminary data.</text>
</comment>
<proteinExistence type="predicted"/>
<protein>
    <submittedName>
        <fullName evidence="2">Uncharacterized protein</fullName>
    </submittedName>
</protein>
<reference evidence="2 3" key="1">
    <citation type="submission" date="2012-04" db="EMBL/GenBank/DDBJ databases">
        <authorList>
            <person name="Weinstock G."/>
            <person name="Sodergren E."/>
            <person name="Lobos E.A."/>
            <person name="Fulton L."/>
            <person name="Fulton R."/>
            <person name="Courtney L."/>
            <person name="Fronick C."/>
            <person name="O'Laughlin M."/>
            <person name="Godfrey J."/>
            <person name="Wilson R.M."/>
            <person name="Miner T."/>
            <person name="Farmer C."/>
            <person name="Delehaunty K."/>
            <person name="Cordes M."/>
            <person name="Minx P."/>
            <person name="Tomlinson C."/>
            <person name="Chen J."/>
            <person name="Wollam A."/>
            <person name="Pepin K.H."/>
            <person name="Bhonagiri V."/>
            <person name="Zhang X."/>
            <person name="Suruliraj S."/>
            <person name="Warren W."/>
            <person name="Mitreva M."/>
            <person name="Mardis E.R."/>
            <person name="Wilson R.K."/>
        </authorList>
    </citation>
    <scope>NUCLEOTIDE SEQUENCE [LARGE SCALE GENOMIC DNA]</scope>
    <source>
        <strain evidence="2 3">505</strain>
    </source>
</reference>
<dbReference type="EMBL" id="AMBL01000082">
    <property type="protein sequence ID" value="EJY43396.1"/>
    <property type="molecule type" value="Genomic_DNA"/>
</dbReference>
<evidence type="ECO:0000313" key="2">
    <source>
        <dbReference type="EMBL" id="EJY43396.1"/>
    </source>
</evidence>
<evidence type="ECO:0000256" key="1">
    <source>
        <dbReference type="SAM" id="Phobius"/>
    </source>
</evidence>
<gene>
    <name evidence="2" type="ORF">HMPREF1348_02471</name>
</gene>
<dbReference type="Proteomes" id="UP000006403">
    <property type="component" value="Unassembled WGS sequence"/>
</dbReference>
<keyword evidence="1" id="KW-0472">Membrane</keyword>
<dbReference type="AlphaFoldDB" id="J6Y1L6"/>
<dbReference type="PATRIC" id="fig|1134806.3.peg.2357"/>
<organism evidence="2 3">
    <name type="scientific">Enterococcus faecium 505</name>
    <dbReference type="NCBI Taxonomy" id="1134806"/>
    <lineage>
        <taxon>Bacteria</taxon>
        <taxon>Bacillati</taxon>
        <taxon>Bacillota</taxon>
        <taxon>Bacilli</taxon>
        <taxon>Lactobacillales</taxon>
        <taxon>Enterococcaceae</taxon>
        <taxon>Enterococcus</taxon>
    </lineage>
</organism>
<keyword evidence="1" id="KW-1133">Transmembrane helix</keyword>
<dbReference type="HOGENOM" id="CLU_2698956_0_0_9"/>
<keyword evidence="1" id="KW-0812">Transmembrane</keyword>
<sequence>MWSSILYAHVQFVKEKKRNTTARYKDLALLVFFAAIAFSLLFERTTRFIPFLLVIWFVFLSFVYKRISDRNIN</sequence>
<name>J6Y1L6_ENTFC</name>
<feature type="transmembrane region" description="Helical" evidence="1">
    <location>
        <begin position="48"/>
        <end position="64"/>
    </location>
</feature>
<feature type="transmembrane region" description="Helical" evidence="1">
    <location>
        <begin position="24"/>
        <end position="42"/>
    </location>
</feature>
<evidence type="ECO:0000313" key="3">
    <source>
        <dbReference type="Proteomes" id="UP000006403"/>
    </source>
</evidence>